<gene>
    <name evidence="1" type="ORF">D7I47_10845</name>
</gene>
<dbReference type="InterPro" id="IPR016181">
    <property type="entry name" value="Acyl_CoA_acyltransferase"/>
</dbReference>
<dbReference type="GO" id="GO:0016740">
    <property type="term" value="F:transferase activity"/>
    <property type="evidence" value="ECO:0007669"/>
    <property type="project" value="UniProtKB-KW"/>
</dbReference>
<keyword evidence="2" id="KW-1185">Reference proteome</keyword>
<keyword evidence="1" id="KW-0808">Transferase</keyword>
<accession>A0A387B525</accession>
<dbReference type="KEGG" id="lyd:D7I47_10845"/>
<dbReference type="SUPFAM" id="SSF55729">
    <property type="entry name" value="Acyl-CoA N-acyltransferases (Nat)"/>
    <property type="match status" value="1"/>
</dbReference>
<dbReference type="Gene3D" id="3.40.630.30">
    <property type="match status" value="1"/>
</dbReference>
<dbReference type="Proteomes" id="UP000278886">
    <property type="component" value="Chromosome"/>
</dbReference>
<protein>
    <submittedName>
        <fullName evidence="1">N-acetyltransferase</fullName>
    </submittedName>
</protein>
<dbReference type="AlphaFoldDB" id="A0A387B525"/>
<dbReference type="EMBL" id="CP032630">
    <property type="protein sequence ID" value="AYF98702.1"/>
    <property type="molecule type" value="Genomic_DNA"/>
</dbReference>
<name>A0A387B525_9MICO</name>
<evidence type="ECO:0000313" key="1">
    <source>
        <dbReference type="EMBL" id="AYF98702.1"/>
    </source>
</evidence>
<organism evidence="1 2">
    <name type="scientific">Protaetiibacter intestinalis</name>
    <dbReference type="NCBI Taxonomy" id="2419774"/>
    <lineage>
        <taxon>Bacteria</taxon>
        <taxon>Bacillati</taxon>
        <taxon>Actinomycetota</taxon>
        <taxon>Actinomycetes</taxon>
        <taxon>Micrococcales</taxon>
        <taxon>Microbacteriaceae</taxon>
        <taxon>Protaetiibacter</taxon>
    </lineage>
</organism>
<sequence length="198" mass="21845">MDMHIWYRETGQTASGLRLAEAWEDAEHPDGVYLDEVPGDAALVWKSTETDAALLHVTIPEERAPGVPHLWFTAADEPHAAPRACTLSAYTDGPFVSGSIVSPLAFATLGIRGDDELGTVRWLRDGLVVDLYVAPDLRRQGVATCLLLAAGAWQQANRWPGFIHADRPRTRLGRAFLTRLRHPGRVARDAGPRFDEEE</sequence>
<evidence type="ECO:0000313" key="2">
    <source>
        <dbReference type="Proteomes" id="UP000278886"/>
    </source>
</evidence>
<reference evidence="2" key="1">
    <citation type="submission" date="2018-09" db="EMBL/GenBank/DDBJ databases">
        <title>Genome sequencing of strain 2DFWR-13.</title>
        <authorList>
            <person name="Heo J."/>
            <person name="Kim S.-J."/>
            <person name="Kwon S.-W."/>
        </authorList>
    </citation>
    <scope>NUCLEOTIDE SEQUENCE [LARGE SCALE GENOMIC DNA]</scope>
    <source>
        <strain evidence="2">2DFWR-13</strain>
    </source>
</reference>
<proteinExistence type="predicted"/>